<keyword evidence="7" id="KW-1185">Reference proteome</keyword>
<dbReference type="RefSeq" id="WP_073050916.1">
    <property type="nucleotide sequence ID" value="NZ_FQUP01000001.1"/>
</dbReference>
<keyword evidence="3 6" id="KW-0418">Kinase</keyword>
<keyword evidence="5" id="KW-0324">Glycolysis</keyword>
<evidence type="ECO:0000256" key="4">
    <source>
        <dbReference type="ARBA" id="ARBA00022842"/>
    </source>
</evidence>
<evidence type="ECO:0000256" key="3">
    <source>
        <dbReference type="ARBA" id="ARBA00022777"/>
    </source>
</evidence>
<evidence type="ECO:0000256" key="5">
    <source>
        <dbReference type="ARBA" id="ARBA00023152"/>
    </source>
</evidence>
<dbReference type="Pfam" id="PF04587">
    <property type="entry name" value="ADP_PFK_GK"/>
    <property type="match status" value="1"/>
</dbReference>
<dbReference type="AlphaFoldDB" id="A0A1M4U4E0"/>
<keyword evidence="4" id="KW-0460">Magnesium</keyword>
<accession>A0A1M4U4E0</accession>
<dbReference type="GO" id="GO:0016301">
    <property type="term" value="F:kinase activity"/>
    <property type="evidence" value="ECO:0007669"/>
    <property type="project" value="UniProtKB-KW"/>
</dbReference>
<dbReference type="EMBL" id="FQUP01000001">
    <property type="protein sequence ID" value="SHE51609.1"/>
    <property type="molecule type" value="Genomic_DNA"/>
</dbReference>
<dbReference type="STRING" id="1122133.SAMN02745157_0346"/>
<protein>
    <submittedName>
        <fullName evidence="6">ADP-dependent phosphofructokinase/glucokinase</fullName>
    </submittedName>
</protein>
<dbReference type="Gene3D" id="3.40.1190.20">
    <property type="match status" value="1"/>
</dbReference>
<evidence type="ECO:0000313" key="7">
    <source>
        <dbReference type="Proteomes" id="UP000184485"/>
    </source>
</evidence>
<name>A0A1M4U4E0_9HYPH</name>
<organism evidence="6 7">
    <name type="scientific">Kaistia soli DSM 19436</name>
    <dbReference type="NCBI Taxonomy" id="1122133"/>
    <lineage>
        <taxon>Bacteria</taxon>
        <taxon>Pseudomonadati</taxon>
        <taxon>Pseudomonadota</taxon>
        <taxon>Alphaproteobacteria</taxon>
        <taxon>Hyphomicrobiales</taxon>
        <taxon>Kaistiaceae</taxon>
        <taxon>Kaistia</taxon>
    </lineage>
</organism>
<keyword evidence="1" id="KW-0808">Transferase</keyword>
<proteinExistence type="predicted"/>
<dbReference type="SUPFAM" id="SSF53613">
    <property type="entry name" value="Ribokinase-like"/>
    <property type="match status" value="1"/>
</dbReference>
<dbReference type="GO" id="GO:0016773">
    <property type="term" value="F:phosphotransferase activity, alcohol group as acceptor"/>
    <property type="evidence" value="ECO:0007669"/>
    <property type="project" value="InterPro"/>
</dbReference>
<dbReference type="GO" id="GO:0006096">
    <property type="term" value="P:glycolytic process"/>
    <property type="evidence" value="ECO:0007669"/>
    <property type="project" value="UniProtKB-KW"/>
</dbReference>
<sequence>MAAADTPGIIDLASAHDGNAWAKAYAQLADALPATAARARPVIAGFSAFVDALVRLEDANALFADGAPPEARQLGEELVRRAQAGIGGEIALPWPAGDAFLGATLPHVTRVGGTSAQIANVLAPLGIDVLMALADRSAAQLGVLDRQVLLADGEGLVRAGAVAAGGTAKPRHWIFETTVGASIRGETVRRSTRVIVRLADDGPEIDVTFALASPLLAARAGGAVLSSLVSTPDDQMDQAIATVASLAKRWRAAGLAFVHQELADYGSRPALPEKLLTALQGTVTSVGMSLSEWRALSGDAALTDTDAVRRFAERWSLDRVAIHADEWALAVTRGDPAREKRALMTGCLLAAARAGLGRHALPVLCPADACFEPLPAFAPLADGWSVIACPAPYLPSPKSTIGLGDTFVAGCLLVLGQPAP</sequence>
<dbReference type="OrthoDB" id="8432743at2"/>
<gene>
    <name evidence="6" type="ORF">SAMN02745157_0346</name>
</gene>
<dbReference type="InterPro" id="IPR029056">
    <property type="entry name" value="Ribokinase-like"/>
</dbReference>
<dbReference type="InterPro" id="IPR007666">
    <property type="entry name" value="ADP_PFK/GK"/>
</dbReference>
<keyword evidence="2" id="KW-0479">Metal-binding</keyword>
<evidence type="ECO:0000256" key="2">
    <source>
        <dbReference type="ARBA" id="ARBA00022723"/>
    </source>
</evidence>
<dbReference type="Proteomes" id="UP000184485">
    <property type="component" value="Unassembled WGS sequence"/>
</dbReference>
<reference evidence="6 7" key="1">
    <citation type="submission" date="2016-11" db="EMBL/GenBank/DDBJ databases">
        <authorList>
            <person name="Jaros S."/>
            <person name="Januszkiewicz K."/>
            <person name="Wedrychowicz H."/>
        </authorList>
    </citation>
    <scope>NUCLEOTIDE SEQUENCE [LARGE SCALE GENOMIC DNA]</scope>
    <source>
        <strain evidence="6 7">DSM 19436</strain>
    </source>
</reference>
<dbReference type="Gene3D" id="3.30.1110.20">
    <property type="match status" value="1"/>
</dbReference>
<dbReference type="GO" id="GO:0046872">
    <property type="term" value="F:metal ion binding"/>
    <property type="evidence" value="ECO:0007669"/>
    <property type="project" value="UniProtKB-KW"/>
</dbReference>
<evidence type="ECO:0000256" key="1">
    <source>
        <dbReference type="ARBA" id="ARBA00022679"/>
    </source>
</evidence>
<evidence type="ECO:0000313" key="6">
    <source>
        <dbReference type="EMBL" id="SHE51609.1"/>
    </source>
</evidence>